<dbReference type="RefSeq" id="WP_148337710.1">
    <property type="nucleotide sequence ID" value="NZ_LR699119.1"/>
</dbReference>
<accession>A0A5E4PDN2</accession>
<gene>
    <name evidence="1" type="ORF">AQUSIP_01680</name>
</gene>
<reference evidence="1 2" key="1">
    <citation type="submission" date="2019-08" db="EMBL/GenBank/DDBJ databases">
        <authorList>
            <person name="Guy L."/>
        </authorList>
    </citation>
    <scope>NUCLEOTIDE SEQUENCE [LARGE SCALE GENOMIC DNA]</scope>
    <source>
        <strain evidence="1 2">SGT-108</strain>
    </source>
</reference>
<protein>
    <submittedName>
        <fullName evidence="1">Uncharacterized protein</fullName>
    </submittedName>
</protein>
<dbReference type="OrthoDB" id="6706661at2"/>
<name>A0A5E4PDN2_9COXI</name>
<sequence>MKVFYRRPVSPQFSNLPSRPDPASRYPKWVFAIVFLGVAAWAVYHHYEYAPAPPLPPGVMVNEEPTQTALEDGASFEINGYQIKPVAAFSLRARVLGIHFYDSDREAELSPADLALGWGLMSDSSILDHIKITQHDRWYFWKYEEKLPVNDAYIIEHSGNMHLLPASKQVQEVLQAVRENNIISLEGYLVNVADGKGYQWNTSLSRKDTGNHSCEVIWVENLVIEK</sequence>
<keyword evidence="2" id="KW-1185">Reference proteome</keyword>
<evidence type="ECO:0000313" key="2">
    <source>
        <dbReference type="Proteomes" id="UP000324194"/>
    </source>
</evidence>
<evidence type="ECO:0000313" key="1">
    <source>
        <dbReference type="EMBL" id="VVC74894.1"/>
    </source>
</evidence>
<organism evidence="1 2">
    <name type="scientific">Aquicella siphonis</name>
    <dbReference type="NCBI Taxonomy" id="254247"/>
    <lineage>
        <taxon>Bacteria</taxon>
        <taxon>Pseudomonadati</taxon>
        <taxon>Pseudomonadota</taxon>
        <taxon>Gammaproteobacteria</taxon>
        <taxon>Legionellales</taxon>
        <taxon>Coxiellaceae</taxon>
        <taxon>Aquicella</taxon>
    </lineage>
</organism>
<dbReference type="AlphaFoldDB" id="A0A5E4PDN2"/>
<dbReference type="EMBL" id="LR699119">
    <property type="protein sequence ID" value="VVC74894.1"/>
    <property type="molecule type" value="Genomic_DNA"/>
</dbReference>
<dbReference type="KEGG" id="asip:AQUSIP_01680"/>
<dbReference type="Proteomes" id="UP000324194">
    <property type="component" value="Chromosome 1"/>
</dbReference>
<proteinExistence type="predicted"/>